<reference evidence="2" key="1">
    <citation type="submission" date="2023-03" db="EMBL/GenBank/DDBJ databases">
        <title>Aeromonas caviae strain AC1520.</title>
        <authorList>
            <person name="Xie T."/>
            <person name="Zhang Q."/>
            <person name="Deng J."/>
            <person name="Li X."/>
        </authorList>
    </citation>
    <scope>NUCLEOTIDE SEQUENCE</scope>
    <source>
        <strain evidence="2">AC1520</strain>
        <plasmid evidence="2">pAC1520</plasmid>
    </source>
</reference>
<name>A0AAJ5ZAR8_AERCA</name>
<dbReference type="RefSeq" id="WP_128344402.1">
    <property type="nucleotide sequence ID" value="NZ_CAWOMG010000210.1"/>
</dbReference>
<proteinExistence type="predicted"/>
<feature type="compositionally biased region" description="Basic and acidic residues" evidence="1">
    <location>
        <begin position="45"/>
        <end position="57"/>
    </location>
</feature>
<organism evidence="2 3">
    <name type="scientific">Aeromonas caviae</name>
    <name type="common">Aeromonas punctata</name>
    <dbReference type="NCBI Taxonomy" id="648"/>
    <lineage>
        <taxon>Bacteria</taxon>
        <taxon>Pseudomonadati</taxon>
        <taxon>Pseudomonadota</taxon>
        <taxon>Gammaproteobacteria</taxon>
        <taxon>Aeromonadales</taxon>
        <taxon>Aeromonadaceae</taxon>
        <taxon>Aeromonas</taxon>
    </lineage>
</organism>
<feature type="region of interest" description="Disordered" evidence="1">
    <location>
        <begin position="1"/>
        <end position="80"/>
    </location>
</feature>
<evidence type="ECO:0000313" key="2">
    <source>
        <dbReference type="EMBL" id="WFG00228.1"/>
    </source>
</evidence>
<dbReference type="AlphaFoldDB" id="A0AAJ5ZAR8"/>
<dbReference type="EMBL" id="CP120943">
    <property type="protein sequence ID" value="WFG00228.1"/>
    <property type="molecule type" value="Genomic_DNA"/>
</dbReference>
<keyword evidence="2" id="KW-0614">Plasmid</keyword>
<accession>A0AAJ5ZAR8</accession>
<geneLocation type="plasmid" evidence="2 3">
    <name>pAC1520</name>
</geneLocation>
<evidence type="ECO:0000313" key="3">
    <source>
        <dbReference type="Proteomes" id="UP001218423"/>
    </source>
</evidence>
<sequence>MNDEPVRGVRLDFEHDDLSDPSKVPNEGGDDVKDPVDEMEQEMDALTRARLDAERDLSNQSAAEPSEAMQPEGPGRPVNGFADLLASFMLSKKRVAPPSLDGASSAARAHYNALHAAETQKKLQKAHSDLAAASTELCGQLKSRNHYDRVMAEINSGGDAPYTMKLLSSEQDLDFNFKNQMDVLHKKVVRLNELKQDALYLVQNTEPTQMNKEALESLGETIDSLKSKKIDDCPLLVKGKMESLKSNVDELMDSFKESFKEALTRFISLVMGGAKGASPRP</sequence>
<gene>
    <name evidence="2" type="ORF">P5S46_22295</name>
</gene>
<feature type="compositionally biased region" description="Basic and acidic residues" evidence="1">
    <location>
        <begin position="1"/>
        <end position="20"/>
    </location>
</feature>
<dbReference type="Proteomes" id="UP001218423">
    <property type="component" value="Plasmid pAC1520"/>
</dbReference>
<evidence type="ECO:0000256" key="1">
    <source>
        <dbReference type="SAM" id="MobiDB-lite"/>
    </source>
</evidence>
<protein>
    <submittedName>
        <fullName evidence="2">Uncharacterized protein</fullName>
    </submittedName>
</protein>